<proteinExistence type="predicted"/>
<evidence type="ECO:0000313" key="3">
    <source>
        <dbReference type="Proteomes" id="UP001221142"/>
    </source>
</evidence>
<feature type="compositionally biased region" description="Basic and acidic residues" evidence="1">
    <location>
        <begin position="308"/>
        <end position="326"/>
    </location>
</feature>
<name>A0AAD7AZJ1_9AGAR</name>
<dbReference type="AlphaFoldDB" id="A0AAD7AZJ1"/>
<dbReference type="Gene3D" id="1.10.1520.10">
    <property type="entry name" value="Ribonuclease III domain"/>
    <property type="match status" value="1"/>
</dbReference>
<dbReference type="InterPro" id="IPR036389">
    <property type="entry name" value="RNase_III_sf"/>
</dbReference>
<reference evidence="2" key="1">
    <citation type="submission" date="2023-03" db="EMBL/GenBank/DDBJ databases">
        <title>Massive genome expansion in bonnet fungi (Mycena s.s.) driven by repeated elements and novel gene families across ecological guilds.</title>
        <authorList>
            <consortium name="Lawrence Berkeley National Laboratory"/>
            <person name="Harder C.B."/>
            <person name="Miyauchi S."/>
            <person name="Viragh M."/>
            <person name="Kuo A."/>
            <person name="Thoen E."/>
            <person name="Andreopoulos B."/>
            <person name="Lu D."/>
            <person name="Skrede I."/>
            <person name="Drula E."/>
            <person name="Henrissat B."/>
            <person name="Morin E."/>
            <person name="Kohler A."/>
            <person name="Barry K."/>
            <person name="LaButti K."/>
            <person name="Morin E."/>
            <person name="Salamov A."/>
            <person name="Lipzen A."/>
            <person name="Mereny Z."/>
            <person name="Hegedus B."/>
            <person name="Baldrian P."/>
            <person name="Stursova M."/>
            <person name="Weitz H."/>
            <person name="Taylor A."/>
            <person name="Grigoriev I.V."/>
            <person name="Nagy L.G."/>
            <person name="Martin F."/>
            <person name="Kauserud H."/>
        </authorList>
    </citation>
    <scope>NUCLEOTIDE SEQUENCE</scope>
    <source>
        <strain evidence="2">9284</strain>
    </source>
</reference>
<dbReference type="SUPFAM" id="SSF69065">
    <property type="entry name" value="RNase III domain-like"/>
    <property type="match status" value="1"/>
</dbReference>
<keyword evidence="3" id="KW-1185">Reference proteome</keyword>
<feature type="region of interest" description="Disordered" evidence="1">
    <location>
        <begin position="300"/>
        <end position="326"/>
    </location>
</feature>
<dbReference type="Proteomes" id="UP001221142">
    <property type="component" value="Unassembled WGS sequence"/>
</dbReference>
<accession>A0AAD7AZJ1</accession>
<dbReference type="GO" id="GO:0006396">
    <property type="term" value="P:RNA processing"/>
    <property type="evidence" value="ECO:0007669"/>
    <property type="project" value="InterPro"/>
</dbReference>
<sequence length="326" mass="36424">MGQTPDTLPVPHLKDTIPQPLGPKDLLEQLDKEPNWKPIEFDYPVFPSDYPPPFPQGLADSVVSRAYAPQEDDPLELLGDALIDAAMYLSTLSALRKNRIQEIIGDVRNWEALEARGVSLGKDYPPSLPVEVIESEFLTAALTDTGCRIHWGNDVRSDEGYRALGLHVYRAIATILPIQTRPCTTRADWDMSLESETRTILTGCPLVARLALVYEVHRHLRIVRREGDDTYWISAGECAKAFYALVGLVFVERGWNIVLDWIRGLLSPWIAAVATGKLLGHAGAQSRHLARLEQQATAETRRAARAAQAEKHRSRASHDKSRGRLR</sequence>
<dbReference type="EMBL" id="JARKIF010000070">
    <property type="protein sequence ID" value="KAJ7605655.1"/>
    <property type="molecule type" value="Genomic_DNA"/>
</dbReference>
<evidence type="ECO:0000256" key="1">
    <source>
        <dbReference type="SAM" id="MobiDB-lite"/>
    </source>
</evidence>
<evidence type="ECO:0008006" key="4">
    <source>
        <dbReference type="Google" id="ProtNLM"/>
    </source>
</evidence>
<protein>
    <recommendedName>
        <fullName evidence="4">RNase III domain-containing protein</fullName>
    </recommendedName>
</protein>
<gene>
    <name evidence="2" type="ORF">FB45DRAFT_1042040</name>
</gene>
<evidence type="ECO:0000313" key="2">
    <source>
        <dbReference type="EMBL" id="KAJ7605655.1"/>
    </source>
</evidence>
<dbReference type="GO" id="GO:0004525">
    <property type="term" value="F:ribonuclease III activity"/>
    <property type="evidence" value="ECO:0007669"/>
    <property type="project" value="InterPro"/>
</dbReference>
<comment type="caution">
    <text evidence="2">The sequence shown here is derived from an EMBL/GenBank/DDBJ whole genome shotgun (WGS) entry which is preliminary data.</text>
</comment>
<organism evidence="2 3">
    <name type="scientific">Roridomyces roridus</name>
    <dbReference type="NCBI Taxonomy" id="1738132"/>
    <lineage>
        <taxon>Eukaryota</taxon>
        <taxon>Fungi</taxon>
        <taxon>Dikarya</taxon>
        <taxon>Basidiomycota</taxon>
        <taxon>Agaricomycotina</taxon>
        <taxon>Agaricomycetes</taxon>
        <taxon>Agaricomycetidae</taxon>
        <taxon>Agaricales</taxon>
        <taxon>Marasmiineae</taxon>
        <taxon>Mycenaceae</taxon>
        <taxon>Roridomyces</taxon>
    </lineage>
</organism>
<feature type="region of interest" description="Disordered" evidence="1">
    <location>
        <begin position="1"/>
        <end position="26"/>
    </location>
</feature>